<keyword evidence="3" id="KW-1185">Reference proteome</keyword>
<proteinExistence type="predicted"/>
<accession>A0ABW4NIM9</accession>
<name>A0ABW4NIM9_9LACT</name>
<dbReference type="Proteomes" id="UP001597285">
    <property type="component" value="Unassembled WGS sequence"/>
</dbReference>
<evidence type="ECO:0000313" key="3">
    <source>
        <dbReference type="Proteomes" id="UP001597285"/>
    </source>
</evidence>
<dbReference type="EMBL" id="JBHUFF010000002">
    <property type="protein sequence ID" value="MFD1798274.1"/>
    <property type="molecule type" value="Genomic_DNA"/>
</dbReference>
<feature type="domain" description="NERD" evidence="1">
    <location>
        <begin position="37"/>
        <end position="148"/>
    </location>
</feature>
<dbReference type="Pfam" id="PF08378">
    <property type="entry name" value="NERD"/>
    <property type="match status" value="1"/>
</dbReference>
<comment type="caution">
    <text evidence="2">The sequence shown here is derived from an EMBL/GenBank/DDBJ whole genome shotgun (WGS) entry which is preliminary data.</text>
</comment>
<dbReference type="PROSITE" id="PS50965">
    <property type="entry name" value="NERD"/>
    <property type="match status" value="1"/>
</dbReference>
<reference evidence="3" key="1">
    <citation type="journal article" date="2019" name="Int. J. Syst. Evol. Microbiol.">
        <title>The Global Catalogue of Microorganisms (GCM) 10K type strain sequencing project: providing services to taxonomists for standard genome sequencing and annotation.</title>
        <authorList>
            <consortium name="The Broad Institute Genomics Platform"/>
            <consortium name="The Broad Institute Genome Sequencing Center for Infectious Disease"/>
            <person name="Wu L."/>
            <person name="Ma J."/>
        </authorList>
    </citation>
    <scope>NUCLEOTIDE SEQUENCE [LARGE SCALE GENOMIC DNA]</scope>
    <source>
        <strain evidence="3">KCTC 42143</strain>
    </source>
</reference>
<dbReference type="InterPro" id="IPR011528">
    <property type="entry name" value="NERD"/>
</dbReference>
<evidence type="ECO:0000259" key="1">
    <source>
        <dbReference type="PROSITE" id="PS50965"/>
    </source>
</evidence>
<organism evidence="2 3">
    <name type="scientific">Carnobacterium antarcticum</name>
    <dbReference type="NCBI Taxonomy" id="2126436"/>
    <lineage>
        <taxon>Bacteria</taxon>
        <taxon>Bacillati</taxon>
        <taxon>Bacillota</taxon>
        <taxon>Bacilli</taxon>
        <taxon>Lactobacillales</taxon>
        <taxon>Carnobacteriaceae</taxon>
        <taxon>Carnobacterium</taxon>
    </lineage>
</organism>
<protein>
    <submittedName>
        <fullName evidence="2">Nuclease-related domain-containing protein</fullName>
    </submittedName>
</protein>
<gene>
    <name evidence="2" type="ORF">ACFSBK_00145</name>
</gene>
<evidence type="ECO:0000313" key="2">
    <source>
        <dbReference type="EMBL" id="MFD1798274.1"/>
    </source>
</evidence>
<dbReference type="RefSeq" id="WP_058918840.1">
    <property type="nucleotide sequence ID" value="NZ_JBHSQC010000011.1"/>
</dbReference>
<sequence length="305" mass="35464">MIYKKRKKSDKLLMLEYLKNRIKFSQENWNEYQNQVKGYPGECHLDTLTVELTDDCLVLNDLPLAIGSTQFQIDALIITAQEIILYEVKNYGGEYIYKDGFLVSISSGNSFHSPTERINRNTSLLQSLLETLQITMPIRPFVAFVHPEFMLYDVENMQKVLVRATFPKHFRKLTAQLEPLSAKHFLLAKTLCELSAQTKPYLNGVPEYTYEECKKGIICSECERFIPGIKHKNKFYRCKICGHKERVSTIILRHVLEFKCLFPDRKLTVPTIYDWCGGLCSEKRIRSALQKEYVLIDTGRASYYV</sequence>